<accession>A0ABT1ZB49</accession>
<keyword evidence="2" id="KW-1185">Reference proteome</keyword>
<gene>
    <name evidence="1" type="ORF">NVS32_10805</name>
</gene>
<sequence>MVIDVFRRVDETLSRIDYSETHDIDDRSVAMIDFEFSQLKPEESDKYAIGIRALRCVTGKEPLGLDFPSHDEARQYDSILRLTEDLVYEQLLKRRADEQVLHMRYKDSYKYYFPQPAADDAGLYVIKISQEDLDLLVAHAIEELGSESKNC</sequence>
<dbReference type="RefSeq" id="WP_258499828.1">
    <property type="nucleotide sequence ID" value="NZ_JANSKA010000011.1"/>
</dbReference>
<proteinExistence type="predicted"/>
<comment type="caution">
    <text evidence="1">The sequence shown here is derived from an EMBL/GenBank/DDBJ whole genome shotgun (WGS) entry which is preliminary data.</text>
</comment>
<protein>
    <submittedName>
        <fullName evidence="1">Uncharacterized protein</fullName>
    </submittedName>
</protein>
<dbReference type="Proteomes" id="UP001204320">
    <property type="component" value="Unassembled WGS sequence"/>
</dbReference>
<dbReference type="EMBL" id="JANSKA010000011">
    <property type="protein sequence ID" value="MCR9037432.1"/>
    <property type="molecule type" value="Genomic_DNA"/>
</dbReference>
<evidence type="ECO:0000313" key="1">
    <source>
        <dbReference type="EMBL" id="MCR9037432.1"/>
    </source>
</evidence>
<evidence type="ECO:0000313" key="2">
    <source>
        <dbReference type="Proteomes" id="UP001204320"/>
    </source>
</evidence>
<reference evidence="1 2" key="1">
    <citation type="submission" date="2022-08" db="EMBL/GenBank/DDBJ databases">
        <title>Tractidigestivibacter montrealensis type strain KD21.</title>
        <authorList>
            <person name="Diop K."/>
            <person name="Richard C."/>
            <person name="Routy B."/>
        </authorList>
    </citation>
    <scope>NUCLEOTIDE SEQUENCE [LARGE SCALE GENOMIC DNA]</scope>
    <source>
        <strain evidence="1 2">KD21</strain>
    </source>
</reference>
<organism evidence="1 2">
    <name type="scientific">Tractidigestivibacter montrealensis</name>
    <dbReference type="NCBI Taxonomy" id="2972466"/>
    <lineage>
        <taxon>Bacteria</taxon>
        <taxon>Bacillati</taxon>
        <taxon>Actinomycetota</taxon>
        <taxon>Coriobacteriia</taxon>
        <taxon>Coriobacteriales</taxon>
        <taxon>Atopobiaceae</taxon>
        <taxon>Tractidigestivibacter</taxon>
    </lineage>
</organism>
<name>A0ABT1ZB49_9ACTN</name>